<evidence type="ECO:0000259" key="1">
    <source>
        <dbReference type="Pfam" id="PF00550"/>
    </source>
</evidence>
<reference evidence="2 3" key="1">
    <citation type="journal article" date="2023" name="ISME J.">
        <title>Cultivation and genomic characterization of novel and ubiquitous marine nitrite-oxidizing bacteria from the Nitrospirales.</title>
        <authorList>
            <person name="Mueller A.J."/>
            <person name="Daebeler A."/>
            <person name="Herbold C.W."/>
            <person name="Kirkegaard R.H."/>
            <person name="Daims H."/>
        </authorList>
    </citation>
    <scope>NUCLEOTIDE SEQUENCE [LARGE SCALE GENOMIC DNA]</scope>
    <source>
        <strain evidence="2 3">EB</strain>
    </source>
</reference>
<sequence>MTLERDVLLNYLGNKINMAPNQIEAEMALISSGLIDSFTMVELVLFIEKQCGIKIKPAEVNLDNLDSVSRILTFTEIRANGKNGSH</sequence>
<keyword evidence="3" id="KW-1185">Reference proteome</keyword>
<dbReference type="Proteomes" id="UP001250932">
    <property type="component" value="Unassembled WGS sequence"/>
</dbReference>
<dbReference type="SUPFAM" id="SSF47336">
    <property type="entry name" value="ACP-like"/>
    <property type="match status" value="1"/>
</dbReference>
<organism evidence="2 3">
    <name type="scientific">Candidatus Nitronereus thalassa</name>
    <dbReference type="NCBI Taxonomy" id="3020898"/>
    <lineage>
        <taxon>Bacteria</taxon>
        <taxon>Pseudomonadati</taxon>
        <taxon>Nitrospirota</taxon>
        <taxon>Nitrospiria</taxon>
        <taxon>Nitrospirales</taxon>
        <taxon>Nitrospiraceae</taxon>
        <taxon>Candidatus Nitronereus</taxon>
    </lineage>
</organism>
<gene>
    <name evidence="2" type="ORF">PPG34_04170</name>
</gene>
<dbReference type="EMBL" id="JAQOUE010000001">
    <property type="protein sequence ID" value="MDT7041532.1"/>
    <property type="molecule type" value="Genomic_DNA"/>
</dbReference>
<dbReference type="RefSeq" id="WP_313831883.1">
    <property type="nucleotide sequence ID" value="NZ_JAQOUE010000001.1"/>
</dbReference>
<proteinExistence type="predicted"/>
<protein>
    <submittedName>
        <fullName evidence="2">Phosphopantetheine-binding protein</fullName>
    </submittedName>
</protein>
<feature type="domain" description="Carrier" evidence="1">
    <location>
        <begin position="7"/>
        <end position="70"/>
    </location>
</feature>
<dbReference type="InterPro" id="IPR036736">
    <property type="entry name" value="ACP-like_sf"/>
</dbReference>
<comment type="caution">
    <text evidence="2">The sequence shown here is derived from an EMBL/GenBank/DDBJ whole genome shotgun (WGS) entry which is preliminary data.</text>
</comment>
<evidence type="ECO:0000313" key="3">
    <source>
        <dbReference type="Proteomes" id="UP001250932"/>
    </source>
</evidence>
<dbReference type="Gene3D" id="1.10.1200.10">
    <property type="entry name" value="ACP-like"/>
    <property type="match status" value="1"/>
</dbReference>
<accession>A0ABU3K553</accession>
<name>A0ABU3K553_9BACT</name>
<dbReference type="Pfam" id="PF00550">
    <property type="entry name" value="PP-binding"/>
    <property type="match status" value="1"/>
</dbReference>
<evidence type="ECO:0000313" key="2">
    <source>
        <dbReference type="EMBL" id="MDT7041532.1"/>
    </source>
</evidence>
<dbReference type="InterPro" id="IPR009081">
    <property type="entry name" value="PP-bd_ACP"/>
</dbReference>